<proteinExistence type="predicted"/>
<evidence type="ECO:0000313" key="1">
    <source>
        <dbReference type="EMBL" id="GFY14632.1"/>
    </source>
</evidence>
<accession>A0A8X6VDQ5</accession>
<comment type="caution">
    <text evidence="1">The sequence shown here is derived from an EMBL/GenBank/DDBJ whole genome shotgun (WGS) entry which is preliminary data.</text>
</comment>
<evidence type="ECO:0000313" key="2">
    <source>
        <dbReference type="Proteomes" id="UP000887159"/>
    </source>
</evidence>
<sequence length="125" mass="14175">MSTSNGCHHMLTLEVMRSLIDWSKGSDNETATGTSLTYQELYSNARYMLDLIWRFPPTHQWYTGTSPGSLLEIKCDRGSQTALARLVLARLTSSHLKCLSHDSGRKIHLTLIRNAVTIQLHRITF</sequence>
<protein>
    <submittedName>
        <fullName evidence="1">Uncharacterized protein</fullName>
    </submittedName>
</protein>
<name>A0A8X6VDQ5_TRICX</name>
<keyword evidence="2" id="KW-1185">Reference proteome</keyword>
<organism evidence="1 2">
    <name type="scientific">Trichonephila clavipes</name>
    <name type="common">Golden silk orbweaver</name>
    <name type="synonym">Nephila clavipes</name>
    <dbReference type="NCBI Taxonomy" id="2585209"/>
    <lineage>
        <taxon>Eukaryota</taxon>
        <taxon>Metazoa</taxon>
        <taxon>Ecdysozoa</taxon>
        <taxon>Arthropoda</taxon>
        <taxon>Chelicerata</taxon>
        <taxon>Arachnida</taxon>
        <taxon>Araneae</taxon>
        <taxon>Araneomorphae</taxon>
        <taxon>Entelegynae</taxon>
        <taxon>Araneoidea</taxon>
        <taxon>Nephilidae</taxon>
        <taxon>Trichonephila</taxon>
    </lineage>
</organism>
<dbReference type="EMBL" id="BMAU01021330">
    <property type="protein sequence ID" value="GFY14632.1"/>
    <property type="molecule type" value="Genomic_DNA"/>
</dbReference>
<gene>
    <name evidence="1" type="ORF">TNCV_4828351</name>
</gene>
<reference evidence="1" key="1">
    <citation type="submission" date="2020-08" db="EMBL/GenBank/DDBJ databases">
        <title>Multicomponent nature underlies the extraordinary mechanical properties of spider dragline silk.</title>
        <authorList>
            <person name="Kono N."/>
            <person name="Nakamura H."/>
            <person name="Mori M."/>
            <person name="Yoshida Y."/>
            <person name="Ohtoshi R."/>
            <person name="Malay A.D."/>
            <person name="Moran D.A.P."/>
            <person name="Tomita M."/>
            <person name="Numata K."/>
            <person name="Arakawa K."/>
        </authorList>
    </citation>
    <scope>NUCLEOTIDE SEQUENCE</scope>
</reference>
<dbReference type="Proteomes" id="UP000887159">
    <property type="component" value="Unassembled WGS sequence"/>
</dbReference>
<dbReference type="AlphaFoldDB" id="A0A8X6VDQ5"/>